<feature type="compositionally biased region" description="Basic and acidic residues" evidence="3">
    <location>
        <begin position="384"/>
        <end position="393"/>
    </location>
</feature>
<dbReference type="STRING" id="3076.A0A2P6U1J0"/>
<dbReference type="InterPro" id="IPR000467">
    <property type="entry name" value="G_patch_dom"/>
</dbReference>
<dbReference type="GO" id="GO:0003676">
    <property type="term" value="F:nucleic acid binding"/>
    <property type="evidence" value="ECO:0007669"/>
    <property type="project" value="InterPro"/>
</dbReference>
<dbReference type="Proteomes" id="UP000239899">
    <property type="component" value="Unassembled WGS sequence"/>
</dbReference>
<feature type="compositionally biased region" description="Low complexity" evidence="3">
    <location>
        <begin position="104"/>
        <end position="116"/>
    </location>
</feature>
<keyword evidence="2" id="KW-0539">Nucleus</keyword>
<dbReference type="PANTHER" id="PTHR23149">
    <property type="entry name" value="G PATCH DOMAIN CONTAINING PROTEIN"/>
    <property type="match status" value="1"/>
</dbReference>
<feature type="domain" description="G-patch" evidence="4">
    <location>
        <begin position="24"/>
        <end position="70"/>
    </location>
</feature>
<protein>
    <submittedName>
        <fullName evidence="5">D111 G-patch domain-containing family</fullName>
    </submittedName>
</protein>
<feature type="region of interest" description="Disordered" evidence="3">
    <location>
        <begin position="94"/>
        <end position="182"/>
    </location>
</feature>
<evidence type="ECO:0000259" key="4">
    <source>
        <dbReference type="PROSITE" id="PS50174"/>
    </source>
</evidence>
<feature type="compositionally biased region" description="Low complexity" evidence="3">
    <location>
        <begin position="257"/>
        <end position="284"/>
    </location>
</feature>
<dbReference type="Pfam" id="PF01585">
    <property type="entry name" value="G-patch"/>
    <property type="match status" value="1"/>
</dbReference>
<comment type="subcellular location">
    <subcellularLocation>
        <location evidence="1">Nucleus</location>
    </subcellularLocation>
</comment>
<feature type="region of interest" description="Disordered" evidence="3">
    <location>
        <begin position="1"/>
        <end position="22"/>
    </location>
</feature>
<dbReference type="InterPro" id="IPR058719">
    <property type="entry name" value="WHD_LYAR"/>
</dbReference>
<evidence type="ECO:0000313" key="6">
    <source>
        <dbReference type="Proteomes" id="UP000239899"/>
    </source>
</evidence>
<dbReference type="AlphaFoldDB" id="A0A2P6U1J0"/>
<dbReference type="EMBL" id="LHPG02000003">
    <property type="protein sequence ID" value="PRW60174.1"/>
    <property type="molecule type" value="Genomic_DNA"/>
</dbReference>
<organism evidence="5 6">
    <name type="scientific">Chlorella sorokiniana</name>
    <name type="common">Freshwater green alga</name>
    <dbReference type="NCBI Taxonomy" id="3076"/>
    <lineage>
        <taxon>Eukaryota</taxon>
        <taxon>Viridiplantae</taxon>
        <taxon>Chlorophyta</taxon>
        <taxon>core chlorophytes</taxon>
        <taxon>Trebouxiophyceae</taxon>
        <taxon>Chlorellales</taxon>
        <taxon>Chlorellaceae</taxon>
        <taxon>Chlorella clade</taxon>
        <taxon>Chlorella</taxon>
    </lineage>
</organism>
<feature type="compositionally biased region" description="Acidic residues" evidence="3">
    <location>
        <begin position="226"/>
        <end position="237"/>
    </location>
</feature>
<dbReference type="Pfam" id="PF25879">
    <property type="entry name" value="WHD_LYAR"/>
    <property type="match status" value="1"/>
</dbReference>
<dbReference type="GO" id="GO:0005730">
    <property type="term" value="C:nucleolus"/>
    <property type="evidence" value="ECO:0007669"/>
    <property type="project" value="TreeGrafter"/>
</dbReference>
<proteinExistence type="predicted"/>
<feature type="compositionally biased region" description="Low complexity" evidence="3">
    <location>
        <begin position="486"/>
        <end position="514"/>
    </location>
</feature>
<feature type="compositionally biased region" description="Basic residues" evidence="3">
    <location>
        <begin position="476"/>
        <end position="485"/>
    </location>
</feature>
<dbReference type="InterPro" id="IPR050656">
    <property type="entry name" value="PINX1"/>
</dbReference>
<dbReference type="PROSITE" id="PS50174">
    <property type="entry name" value="G_PATCH"/>
    <property type="match status" value="1"/>
</dbReference>
<accession>A0A2P6U1J0</accession>
<dbReference type="SMART" id="SM00443">
    <property type="entry name" value="G_patch"/>
    <property type="match status" value="1"/>
</dbReference>
<feature type="compositionally biased region" description="Low complexity" evidence="3">
    <location>
        <begin position="451"/>
        <end position="475"/>
    </location>
</feature>
<sequence>MAAAAVQRPGAPPPPQERYQGVQKESAGYRLLARMGWKEGEGLGASKQGIKSHIKVKKKFENWGVGAVEAAEHAQNWTNGMLDFHRVLSNLSEVVSEHAKRRGSPSPSSSSGSESGSEGGSSSGSDSEASDSEAPAAAAAGGKKGKASGSSSSSSGSEEKAAAAPRRVKAATHIGRFKKREAAKMVKAYSEHDLAAILGADPFAAAAAAVPEVRAQCTASSSGYDSDSEASGEEDEAGSGKKRSKGQKQQKGKAGKKAAAAAAAPSGQQEQQDAQRAEQQAAVQPPAPRQEMIVVRRPMPAVCRPAAAPLAQGPRPDWWQVCFHTAQGEAAVGGQPGAGAGITVHGFSEQDQTNLYNLAHDKATKGRVGLGRSSMPKKVAGARWEGKKTRIENSDDDEDEEAEGEGDWQKQEGVELGPAPAGVQLEKEEGLVIILPASKRHLLDALPDCSAGQVQAAAAQQQQQQHAAAAQQPGKPSKKARKGKKAAAAAAAAEQQQQQQQPPAAEPQAAPAAASGLPAIKWKKAVGAALKASGKGRLKLSKLSKAIAKEQGLAKAQRAAALEGLTAYLQSSSSKFSLEGDVVRPKA</sequence>
<evidence type="ECO:0000256" key="1">
    <source>
        <dbReference type="ARBA" id="ARBA00004123"/>
    </source>
</evidence>
<gene>
    <name evidence="5" type="ORF">C2E21_1540</name>
</gene>
<feature type="compositionally biased region" description="Low complexity" evidence="3">
    <location>
        <begin position="123"/>
        <end position="156"/>
    </location>
</feature>
<evidence type="ECO:0000256" key="2">
    <source>
        <dbReference type="ARBA" id="ARBA00023242"/>
    </source>
</evidence>
<dbReference type="PANTHER" id="PTHR23149:SF9">
    <property type="entry name" value="G PATCH DOMAIN-CONTAINING PROTEIN 4"/>
    <property type="match status" value="1"/>
</dbReference>
<feature type="compositionally biased region" description="Basic residues" evidence="3">
    <location>
        <begin position="166"/>
        <end position="179"/>
    </location>
</feature>
<feature type="region of interest" description="Disordered" evidence="3">
    <location>
        <begin position="208"/>
        <end position="293"/>
    </location>
</feature>
<comment type="caution">
    <text evidence="5">The sequence shown here is derived from an EMBL/GenBank/DDBJ whole genome shotgun (WGS) entry which is preliminary data.</text>
</comment>
<feature type="region of interest" description="Disordered" evidence="3">
    <location>
        <begin position="367"/>
        <end position="423"/>
    </location>
</feature>
<feature type="compositionally biased region" description="Basic residues" evidence="3">
    <location>
        <begin position="240"/>
        <end position="256"/>
    </location>
</feature>
<evidence type="ECO:0000256" key="3">
    <source>
        <dbReference type="SAM" id="MobiDB-lite"/>
    </source>
</evidence>
<feature type="compositionally biased region" description="Acidic residues" evidence="3">
    <location>
        <begin position="394"/>
        <end position="406"/>
    </location>
</feature>
<name>A0A2P6U1J0_CHLSO</name>
<dbReference type="OrthoDB" id="29523at2759"/>
<keyword evidence="6" id="KW-1185">Reference proteome</keyword>
<reference evidence="5 6" key="1">
    <citation type="journal article" date="2018" name="Plant J.">
        <title>Genome sequences of Chlorella sorokiniana UTEX 1602 and Micractinium conductrix SAG 241.80: implications to maltose excretion by a green alga.</title>
        <authorList>
            <person name="Arriola M.B."/>
            <person name="Velmurugan N."/>
            <person name="Zhang Y."/>
            <person name="Plunkett M.H."/>
            <person name="Hondzo H."/>
            <person name="Barney B.M."/>
        </authorList>
    </citation>
    <scope>NUCLEOTIDE SEQUENCE [LARGE SCALE GENOMIC DNA]</scope>
    <source>
        <strain evidence="6">UTEX 1602</strain>
    </source>
</reference>
<feature type="region of interest" description="Disordered" evidence="3">
    <location>
        <begin position="450"/>
        <end position="514"/>
    </location>
</feature>
<evidence type="ECO:0000313" key="5">
    <source>
        <dbReference type="EMBL" id="PRW60174.1"/>
    </source>
</evidence>